<proteinExistence type="predicted"/>
<organism evidence="1 2">
    <name type="scientific">Actinomadura chokoriensis</name>
    <dbReference type="NCBI Taxonomy" id="454156"/>
    <lineage>
        <taxon>Bacteria</taxon>
        <taxon>Bacillati</taxon>
        <taxon>Actinomycetota</taxon>
        <taxon>Actinomycetes</taxon>
        <taxon>Streptosporangiales</taxon>
        <taxon>Thermomonosporaceae</taxon>
        <taxon>Actinomadura</taxon>
    </lineage>
</organism>
<comment type="caution">
    <text evidence="1">The sequence shown here is derived from an EMBL/GenBank/DDBJ whole genome shotgun (WGS) entry which is preliminary data.</text>
</comment>
<accession>A0ABV4QRW2</accession>
<sequence length="291" mass="31603">MVTAKHESPIQIIRDAPEVVVQLLRTGFGVDVPDEVTIRSTSEACTQLAPTAYVADNVVEICEAASPEPTIGVVAETQLAKDPAKRGTWPVYLTTLHARVKCPCYLLVICPVRSVAEWARKPIRIGHPGFTLTPYVVGPGMEPLVTSTDEAAQAPELTVLATLANVMPADKASLEITYAALATIENKDEKTGRLYTDMVMAVLSKAAQSILEEYVTTGTADYEFKSEPFLRTRAEGRAEGEAESLLLVLDGRGLVVSDAARERIMACRDESVLRAWLRRAGTIGSTDELFR</sequence>
<protein>
    <recommendedName>
        <fullName evidence="3">DUF4365 domain-containing protein</fullName>
    </recommendedName>
</protein>
<evidence type="ECO:0000313" key="1">
    <source>
        <dbReference type="EMBL" id="MFA1552675.1"/>
    </source>
</evidence>
<dbReference type="RefSeq" id="WP_371938942.1">
    <property type="nucleotide sequence ID" value="NZ_JAXCEH010000001.1"/>
</dbReference>
<evidence type="ECO:0008006" key="3">
    <source>
        <dbReference type="Google" id="ProtNLM"/>
    </source>
</evidence>
<dbReference type="Proteomes" id="UP001569904">
    <property type="component" value="Unassembled WGS sequence"/>
</dbReference>
<name>A0ABV4QRW2_9ACTN</name>
<dbReference type="EMBL" id="JAXCEH010000001">
    <property type="protein sequence ID" value="MFA1552675.1"/>
    <property type="molecule type" value="Genomic_DNA"/>
</dbReference>
<reference evidence="1 2" key="1">
    <citation type="submission" date="2023-11" db="EMBL/GenBank/DDBJ databases">
        <title>Actinomadura monticuli sp. nov., isolated from volcanic ash.</title>
        <authorList>
            <person name="Lee S.D."/>
            <person name="Yang H."/>
            <person name="Kim I.S."/>
        </authorList>
    </citation>
    <scope>NUCLEOTIDE SEQUENCE [LARGE SCALE GENOMIC DNA]</scope>
    <source>
        <strain evidence="1 2">DSM 45346</strain>
    </source>
</reference>
<gene>
    <name evidence="1" type="ORF">SM436_03115</name>
</gene>
<dbReference type="PANTHER" id="PTHR34613">
    <property type="entry name" value="SLL0800 PROTEIN"/>
    <property type="match status" value="1"/>
</dbReference>
<evidence type="ECO:0000313" key="2">
    <source>
        <dbReference type="Proteomes" id="UP001569904"/>
    </source>
</evidence>
<keyword evidence="2" id="KW-1185">Reference proteome</keyword>
<dbReference type="PANTHER" id="PTHR34613:SF1">
    <property type="entry name" value="SLL6017 PROTEIN"/>
    <property type="match status" value="1"/>
</dbReference>